<name>A0A645HF35_9ZZZZ</name>
<proteinExistence type="predicted"/>
<organism evidence="1">
    <name type="scientific">bioreactor metagenome</name>
    <dbReference type="NCBI Taxonomy" id="1076179"/>
    <lineage>
        <taxon>unclassified sequences</taxon>
        <taxon>metagenomes</taxon>
        <taxon>ecological metagenomes</taxon>
    </lineage>
</organism>
<gene>
    <name evidence="1" type="ORF">SDC9_185141</name>
</gene>
<protein>
    <submittedName>
        <fullName evidence="1">Uncharacterized protein</fullName>
    </submittedName>
</protein>
<sequence>MVDNGSFGGIVVDVVVFFIGKKSGRTYILWKRRVIDGGKMHYFLSGTDSVVDTFGGIEQSAVQIENNRSVFFHK</sequence>
<reference evidence="1" key="1">
    <citation type="submission" date="2019-08" db="EMBL/GenBank/DDBJ databases">
        <authorList>
            <person name="Kucharzyk K."/>
            <person name="Murdoch R.W."/>
            <person name="Higgins S."/>
            <person name="Loffler F."/>
        </authorList>
    </citation>
    <scope>NUCLEOTIDE SEQUENCE</scope>
</reference>
<dbReference type="AlphaFoldDB" id="A0A645HF35"/>
<evidence type="ECO:0000313" key="1">
    <source>
        <dbReference type="EMBL" id="MPN37621.1"/>
    </source>
</evidence>
<comment type="caution">
    <text evidence="1">The sequence shown here is derived from an EMBL/GenBank/DDBJ whole genome shotgun (WGS) entry which is preliminary data.</text>
</comment>
<accession>A0A645HF35</accession>
<dbReference type="EMBL" id="VSSQ01092378">
    <property type="protein sequence ID" value="MPN37621.1"/>
    <property type="molecule type" value="Genomic_DNA"/>
</dbReference>